<name>A0A1S2XDT9_CICAR</name>
<dbReference type="RefSeq" id="XP_004487787.1">
    <property type="nucleotide sequence ID" value="XM_004487730.1"/>
</dbReference>
<evidence type="ECO:0000313" key="1">
    <source>
        <dbReference type="Proteomes" id="UP000087171"/>
    </source>
</evidence>
<reference evidence="2" key="2">
    <citation type="submission" date="2025-08" db="UniProtKB">
        <authorList>
            <consortium name="RefSeq"/>
        </authorList>
    </citation>
    <scope>IDENTIFICATION</scope>
    <source>
        <tissue evidence="2">Etiolated seedlings</tissue>
    </source>
</reference>
<dbReference type="AlphaFoldDB" id="A0A1S2XDT9"/>
<dbReference type="PaxDb" id="3827-XP_004487787.1"/>
<gene>
    <name evidence="2" type="primary">LOC101493994</name>
</gene>
<sequence length="149" mass="17005">MKAPFEGLKGKGAKGFWERGGDRKRDIDARNNNEEGFRATLPRYLVVSDLKPYITEPLVEGVDFGKYFITDKKYSVRDDLIAWVHCEAVKLGFSVVITNSDHGSNCRKQFFVLGCERGGVYKGTKKKLKREKTGSCKCDCPFRLRGYMY</sequence>
<accession>A0A1S2XDT9</accession>
<keyword evidence="1" id="KW-1185">Reference proteome</keyword>
<reference evidence="1" key="1">
    <citation type="journal article" date="2013" name="Nat. Biotechnol.">
        <title>Draft genome sequence of chickpea (Cicer arietinum) provides a resource for trait improvement.</title>
        <authorList>
            <person name="Varshney R.K."/>
            <person name="Song C."/>
            <person name="Saxena R.K."/>
            <person name="Azam S."/>
            <person name="Yu S."/>
            <person name="Sharpe A.G."/>
            <person name="Cannon S."/>
            <person name="Baek J."/>
            <person name="Rosen B.D."/>
            <person name="Tar'an B."/>
            <person name="Millan T."/>
            <person name="Zhang X."/>
            <person name="Ramsay L.D."/>
            <person name="Iwata A."/>
            <person name="Wang Y."/>
            <person name="Nelson W."/>
            <person name="Farmer A.D."/>
            <person name="Gaur P.M."/>
            <person name="Soderlund C."/>
            <person name="Penmetsa R.V."/>
            <person name="Xu C."/>
            <person name="Bharti A.K."/>
            <person name="He W."/>
            <person name="Winter P."/>
            <person name="Zhao S."/>
            <person name="Hane J.K."/>
            <person name="Carrasquilla-Garcia N."/>
            <person name="Condie J.A."/>
            <person name="Upadhyaya H.D."/>
            <person name="Luo M.C."/>
            <person name="Thudi M."/>
            <person name="Gowda C.L."/>
            <person name="Singh N.P."/>
            <person name="Lichtenzveig J."/>
            <person name="Gali K.K."/>
            <person name="Rubio J."/>
            <person name="Nadarajan N."/>
            <person name="Dolezel J."/>
            <person name="Bansal K.C."/>
            <person name="Xu X."/>
            <person name="Edwards D."/>
            <person name="Zhang G."/>
            <person name="Kahl G."/>
            <person name="Gil J."/>
            <person name="Singh K.B."/>
            <person name="Datta S.K."/>
            <person name="Jackson S.A."/>
            <person name="Wang J."/>
            <person name="Cook D.R."/>
        </authorList>
    </citation>
    <scope>NUCLEOTIDE SEQUENCE [LARGE SCALE GENOMIC DNA]</scope>
    <source>
        <strain evidence="1">cv. CDC Frontier</strain>
    </source>
</reference>
<evidence type="ECO:0000313" key="2">
    <source>
        <dbReference type="RefSeq" id="XP_004487787.1"/>
    </source>
</evidence>
<protein>
    <submittedName>
        <fullName evidence="2">Uncharacterized protein LOC101493994</fullName>
    </submittedName>
</protein>
<proteinExistence type="predicted"/>
<dbReference type="Proteomes" id="UP000087171">
    <property type="component" value="Chromosome Ca1"/>
</dbReference>
<dbReference type="OrthoDB" id="1395330at2759"/>
<organism evidence="1 2">
    <name type="scientific">Cicer arietinum</name>
    <name type="common">Chickpea</name>
    <name type="synonym">Garbanzo</name>
    <dbReference type="NCBI Taxonomy" id="3827"/>
    <lineage>
        <taxon>Eukaryota</taxon>
        <taxon>Viridiplantae</taxon>
        <taxon>Streptophyta</taxon>
        <taxon>Embryophyta</taxon>
        <taxon>Tracheophyta</taxon>
        <taxon>Spermatophyta</taxon>
        <taxon>Magnoliopsida</taxon>
        <taxon>eudicotyledons</taxon>
        <taxon>Gunneridae</taxon>
        <taxon>Pentapetalae</taxon>
        <taxon>rosids</taxon>
        <taxon>fabids</taxon>
        <taxon>Fabales</taxon>
        <taxon>Fabaceae</taxon>
        <taxon>Papilionoideae</taxon>
        <taxon>50 kb inversion clade</taxon>
        <taxon>NPAAA clade</taxon>
        <taxon>Hologalegina</taxon>
        <taxon>IRL clade</taxon>
        <taxon>Cicereae</taxon>
        <taxon>Cicer</taxon>
    </lineage>
</organism>